<dbReference type="RefSeq" id="WP_188070197.1">
    <property type="nucleotide sequence ID" value="NZ_JACIDT010000001.1"/>
</dbReference>
<organism evidence="3 4">
    <name type="scientific">Sphingobium jiangsuense</name>
    <dbReference type="NCBI Taxonomy" id="870476"/>
    <lineage>
        <taxon>Bacteria</taxon>
        <taxon>Pseudomonadati</taxon>
        <taxon>Pseudomonadota</taxon>
        <taxon>Alphaproteobacteria</taxon>
        <taxon>Sphingomonadales</taxon>
        <taxon>Sphingomonadaceae</taxon>
        <taxon>Sphingobium</taxon>
    </lineage>
</organism>
<dbReference type="Gene3D" id="3.50.50.60">
    <property type="entry name" value="FAD/NAD(P)-binding domain"/>
    <property type="match status" value="1"/>
</dbReference>
<reference evidence="3 4" key="1">
    <citation type="submission" date="2020-08" db="EMBL/GenBank/DDBJ databases">
        <title>Genomic Encyclopedia of Type Strains, Phase IV (KMG-IV): sequencing the most valuable type-strain genomes for metagenomic binning, comparative biology and taxonomic classification.</title>
        <authorList>
            <person name="Goeker M."/>
        </authorList>
    </citation>
    <scope>NUCLEOTIDE SEQUENCE [LARGE SCALE GENOMIC DNA]</scope>
    <source>
        <strain evidence="3 4">DSM 26189</strain>
    </source>
</reference>
<name>A0A7W6FNK8_9SPHN</name>
<keyword evidence="4" id="KW-1185">Reference proteome</keyword>
<comment type="caution">
    <text evidence="3">The sequence shown here is derived from an EMBL/GenBank/DDBJ whole genome shotgun (WGS) entry which is preliminary data.</text>
</comment>
<dbReference type="EMBL" id="JACIDT010000001">
    <property type="protein sequence ID" value="MBB3924642.1"/>
    <property type="molecule type" value="Genomic_DNA"/>
</dbReference>
<accession>A0A7W6FNK8</accession>
<evidence type="ECO:0000256" key="1">
    <source>
        <dbReference type="ARBA" id="ARBA00023002"/>
    </source>
</evidence>
<dbReference type="AlphaFoldDB" id="A0A7W6FNK8"/>
<dbReference type="GO" id="GO:0016491">
    <property type="term" value="F:oxidoreductase activity"/>
    <property type="evidence" value="ECO:0007669"/>
    <property type="project" value="UniProtKB-KW"/>
</dbReference>
<sequence length="371" mass="39243">MDGLRGSYDAVIVGAGMAGASLGAELAGHMSVLLVEMEDQPGYHATGRSVAFWSESYGGPAIRPLTRASGPVLAERGFLSPRGGLHVGRAEDAALRRAMVADYGDDGLFVPLEAAQLRARIAGLRGDWTIGLEEAGLRDIDVAGLHGACLARLRRLGGTVAQGCRFEGAAPFGAGEGAGWEVRLSTGSVRAGLLVNAAGAWADPVARAAGVRPIGITPLRRTVVQLRVDPPAADDLPLVIDLAQRFYFKPVGAGRIWLTPHDEHVSPPVDAAPEELDVATAIDRLQQVVDWRVAAVERRWAGLRSFAPDRRPVYGRDPDRPGFFWFAGQGGFGIQTAPAAARLARGLLMGERDDPMLAGVDAALYAPGRLR</sequence>
<gene>
    <name evidence="3" type="ORF">GGR43_000336</name>
</gene>
<evidence type="ECO:0000259" key="2">
    <source>
        <dbReference type="Pfam" id="PF01266"/>
    </source>
</evidence>
<dbReference type="Proteomes" id="UP000571950">
    <property type="component" value="Unassembled WGS sequence"/>
</dbReference>
<dbReference type="EC" id="1.4.99.6" evidence="3"/>
<evidence type="ECO:0000313" key="3">
    <source>
        <dbReference type="EMBL" id="MBB3924642.1"/>
    </source>
</evidence>
<dbReference type="SUPFAM" id="SSF51905">
    <property type="entry name" value="FAD/NAD(P)-binding domain"/>
    <property type="match status" value="1"/>
</dbReference>
<keyword evidence="1 3" id="KW-0560">Oxidoreductase</keyword>
<feature type="domain" description="FAD dependent oxidoreductase" evidence="2">
    <location>
        <begin position="9"/>
        <end position="344"/>
    </location>
</feature>
<dbReference type="GO" id="GO:0005737">
    <property type="term" value="C:cytoplasm"/>
    <property type="evidence" value="ECO:0007669"/>
    <property type="project" value="TreeGrafter"/>
</dbReference>
<dbReference type="PANTHER" id="PTHR13847:SF287">
    <property type="entry name" value="FAD-DEPENDENT OXIDOREDUCTASE DOMAIN-CONTAINING PROTEIN 1"/>
    <property type="match status" value="1"/>
</dbReference>
<evidence type="ECO:0000313" key="4">
    <source>
        <dbReference type="Proteomes" id="UP000571950"/>
    </source>
</evidence>
<dbReference type="InterPro" id="IPR006076">
    <property type="entry name" value="FAD-dep_OxRdtase"/>
</dbReference>
<dbReference type="InterPro" id="IPR036188">
    <property type="entry name" value="FAD/NAD-bd_sf"/>
</dbReference>
<proteinExistence type="predicted"/>
<protein>
    <submittedName>
        <fullName evidence="3">D-arginine dehydrogenase</fullName>
        <ecNumber evidence="3">1.4.99.6</ecNumber>
    </submittedName>
</protein>
<dbReference type="Pfam" id="PF01266">
    <property type="entry name" value="DAO"/>
    <property type="match status" value="1"/>
</dbReference>
<dbReference type="PANTHER" id="PTHR13847">
    <property type="entry name" value="SARCOSINE DEHYDROGENASE-RELATED"/>
    <property type="match status" value="1"/>
</dbReference>
<dbReference type="Gene3D" id="3.30.9.10">
    <property type="entry name" value="D-Amino Acid Oxidase, subunit A, domain 2"/>
    <property type="match status" value="1"/>
</dbReference>